<sequence length="85" mass="9880">MELYDTIHCKCGCKYEVNQNITMDKISCPNCGTKYEHSEQVLKRLRLAKTIDSNTESKIWSHILAESTEEFLKPESLEEILDKID</sequence>
<name>A0A412EKM0_9FIRM</name>
<dbReference type="EMBL" id="QRUH01000032">
    <property type="protein sequence ID" value="RGR44193.1"/>
    <property type="molecule type" value="Genomic_DNA"/>
</dbReference>
<organism evidence="1 2">
    <name type="scientific">Blautia obeum</name>
    <dbReference type="NCBI Taxonomy" id="40520"/>
    <lineage>
        <taxon>Bacteria</taxon>
        <taxon>Bacillati</taxon>
        <taxon>Bacillota</taxon>
        <taxon>Clostridia</taxon>
        <taxon>Lachnospirales</taxon>
        <taxon>Lachnospiraceae</taxon>
        <taxon>Blautia</taxon>
    </lineage>
</organism>
<protein>
    <submittedName>
        <fullName evidence="1">Uncharacterized protein</fullName>
    </submittedName>
</protein>
<dbReference type="AlphaFoldDB" id="A0A412EKM0"/>
<accession>A0A412EKM0</accession>
<proteinExistence type="predicted"/>
<evidence type="ECO:0000313" key="2">
    <source>
        <dbReference type="Proteomes" id="UP000285839"/>
    </source>
</evidence>
<dbReference type="Proteomes" id="UP000285839">
    <property type="component" value="Unassembled WGS sequence"/>
</dbReference>
<evidence type="ECO:0000313" key="1">
    <source>
        <dbReference type="EMBL" id="RGR44193.1"/>
    </source>
</evidence>
<dbReference type="RefSeq" id="WP_118031834.1">
    <property type="nucleotide sequence ID" value="NZ_QRUH01000032.1"/>
</dbReference>
<reference evidence="1 2" key="1">
    <citation type="submission" date="2018-08" db="EMBL/GenBank/DDBJ databases">
        <title>A genome reference for cultivated species of the human gut microbiota.</title>
        <authorList>
            <person name="Zou Y."/>
            <person name="Xue W."/>
            <person name="Luo G."/>
        </authorList>
    </citation>
    <scope>NUCLEOTIDE SEQUENCE [LARGE SCALE GENOMIC DNA]</scope>
    <source>
        <strain evidence="1 2">AF25-21</strain>
    </source>
</reference>
<gene>
    <name evidence="1" type="ORF">DWY46_19230</name>
</gene>
<comment type="caution">
    <text evidence="1">The sequence shown here is derived from an EMBL/GenBank/DDBJ whole genome shotgun (WGS) entry which is preliminary data.</text>
</comment>